<name>A0A059L1E9_9PSED</name>
<reference evidence="1 2" key="1">
    <citation type="submission" date="2013-12" db="EMBL/GenBank/DDBJ databases">
        <authorList>
            <person name="Formusa P.A."/>
            <person name="Habash M."/>
            <person name="Lee H."/>
            <person name="Trevors J.T."/>
        </authorList>
    </citation>
    <scope>NUCLEOTIDE SEQUENCE [LARGE SCALE GENOMIC DNA]</scope>
    <source>
        <strain evidence="1 2">PD30</strain>
    </source>
</reference>
<proteinExistence type="predicted"/>
<evidence type="ECO:0000313" key="2">
    <source>
        <dbReference type="Proteomes" id="UP000026739"/>
    </source>
</evidence>
<dbReference type="Proteomes" id="UP000026739">
    <property type="component" value="Unassembled WGS sequence"/>
</dbReference>
<organism evidence="1 2">
    <name type="scientific">Pseudomonas mandelii PD30</name>
    <dbReference type="NCBI Taxonomy" id="1419583"/>
    <lineage>
        <taxon>Bacteria</taxon>
        <taxon>Pseudomonadati</taxon>
        <taxon>Pseudomonadota</taxon>
        <taxon>Gammaproteobacteria</taxon>
        <taxon>Pseudomonadales</taxon>
        <taxon>Pseudomonadaceae</taxon>
        <taxon>Pseudomonas</taxon>
    </lineage>
</organism>
<dbReference type="AlphaFoldDB" id="A0A059L1E9"/>
<evidence type="ECO:0000313" key="1">
    <source>
        <dbReference type="EMBL" id="KDD67839.1"/>
    </source>
</evidence>
<sequence length="45" mass="4979">MVKAPGILFVMAFYGLESGLPVKDRSLRQLLHKAPPQELPQAAIF</sequence>
<gene>
    <name evidence="1" type="ORF">V466_17735</name>
</gene>
<comment type="caution">
    <text evidence="1">The sequence shown here is derived from an EMBL/GenBank/DDBJ whole genome shotgun (WGS) entry which is preliminary data.</text>
</comment>
<protein>
    <submittedName>
        <fullName evidence="1">Uncharacterized protein</fullName>
    </submittedName>
</protein>
<dbReference type="EMBL" id="AZQQ01000082">
    <property type="protein sequence ID" value="KDD67839.1"/>
    <property type="molecule type" value="Genomic_DNA"/>
</dbReference>
<accession>A0A059L1E9</accession>